<evidence type="ECO:0000313" key="2">
    <source>
        <dbReference type="Proteomes" id="UP000020938"/>
    </source>
</evidence>
<dbReference type="PATRIC" id="fig|1339314.3.peg.7"/>
<comment type="caution">
    <text evidence="1">The sequence shown here is derived from an EMBL/GenBank/DDBJ whole genome shotgun (WGS) entry which is preliminary data.</text>
</comment>
<protein>
    <submittedName>
        <fullName evidence="1">Uncharacterized protein</fullName>
    </submittedName>
</protein>
<accession>A0A016C4E4</accession>
<dbReference type="AlphaFoldDB" id="A0A016C4E4"/>
<proteinExistence type="predicted"/>
<organism evidence="1 2">
    <name type="scientific">Bacteroides fragilis str. 3976T8</name>
    <dbReference type="NCBI Taxonomy" id="1339314"/>
    <lineage>
        <taxon>Bacteria</taxon>
        <taxon>Pseudomonadati</taxon>
        <taxon>Bacteroidota</taxon>
        <taxon>Bacteroidia</taxon>
        <taxon>Bacteroidales</taxon>
        <taxon>Bacteroidaceae</taxon>
        <taxon>Bacteroides</taxon>
    </lineage>
</organism>
<sequence length="73" mass="8384">MTSTFATQFISGSPKATCEHREKKVSCKRFDSLYKRVAAKRKYKWASGLYKNFNYEDKKGIAPACLPREKETG</sequence>
<gene>
    <name evidence="1" type="ORF">M123_4671</name>
</gene>
<evidence type="ECO:0000313" key="1">
    <source>
        <dbReference type="EMBL" id="EXZ75812.1"/>
    </source>
</evidence>
<dbReference type="Proteomes" id="UP000020938">
    <property type="component" value="Unassembled WGS sequence"/>
</dbReference>
<name>A0A016C4E4_BACFG</name>
<dbReference type="EMBL" id="JGDS01000006">
    <property type="protein sequence ID" value="EXZ75812.1"/>
    <property type="molecule type" value="Genomic_DNA"/>
</dbReference>
<reference evidence="1 2" key="1">
    <citation type="submission" date="2014-02" db="EMBL/GenBank/DDBJ databases">
        <authorList>
            <person name="Sears C."/>
            <person name="Carroll K."/>
            <person name="Sack B.R."/>
            <person name="Qadri F."/>
            <person name="Myers L.L."/>
            <person name="Chung G.-T."/>
            <person name="Escheverria P."/>
            <person name="Fraser C.M."/>
            <person name="Sadzewicz L."/>
            <person name="Shefchek K.A."/>
            <person name="Tallon L."/>
            <person name="Das S.P."/>
            <person name="Daugherty S."/>
            <person name="Mongodin E.F."/>
        </authorList>
    </citation>
    <scope>NUCLEOTIDE SEQUENCE [LARGE SCALE GENOMIC DNA]</scope>
    <source>
        <strain evidence="1 2">3976T8</strain>
    </source>
</reference>